<keyword evidence="3" id="KW-0285">Flavoprotein</keyword>
<feature type="domain" description="FAD dependent oxidoreductase" evidence="10">
    <location>
        <begin position="226"/>
        <end position="627"/>
    </location>
</feature>
<dbReference type="OrthoDB" id="9786494at2"/>
<evidence type="ECO:0000313" key="11">
    <source>
        <dbReference type="EMBL" id="SDM60515.1"/>
    </source>
</evidence>
<dbReference type="PANTHER" id="PTHR13847">
    <property type="entry name" value="SARCOSINE DEHYDROGENASE-RELATED"/>
    <property type="match status" value="1"/>
</dbReference>
<dbReference type="EMBL" id="FNHP01000009">
    <property type="protein sequence ID" value="SDM60515.1"/>
    <property type="molecule type" value="Genomic_DNA"/>
</dbReference>
<keyword evidence="12" id="KW-1185">Reference proteome</keyword>
<dbReference type="Gene3D" id="3.40.50.150">
    <property type="entry name" value="Vaccinia Virus protein VP39"/>
    <property type="match status" value="1"/>
</dbReference>
<reference evidence="12" key="1">
    <citation type="submission" date="2016-10" db="EMBL/GenBank/DDBJ databases">
        <authorList>
            <person name="Varghese N."/>
            <person name="Submissions S."/>
        </authorList>
    </citation>
    <scope>NUCLEOTIDE SEQUENCE [LARGE SCALE GENOMIC DNA]</scope>
    <source>
        <strain evidence="12">EPL6</strain>
    </source>
</reference>
<dbReference type="InterPro" id="IPR006076">
    <property type="entry name" value="FAD-dep_OxRdtase"/>
</dbReference>
<dbReference type="InterPro" id="IPR029063">
    <property type="entry name" value="SAM-dependent_MTases_sf"/>
</dbReference>
<dbReference type="AlphaFoldDB" id="A0A1G9ULV9"/>
<dbReference type="PANTHER" id="PTHR13847:SF283">
    <property type="entry name" value="TRNA 5-METHYLAMINOMETHYL-2-THIOURIDINE BIOSYNTHESIS BIFUNCTIONAL PROTEIN MNMC"/>
    <property type="match status" value="1"/>
</dbReference>
<dbReference type="GO" id="GO:0008033">
    <property type="term" value="P:tRNA processing"/>
    <property type="evidence" value="ECO:0007669"/>
    <property type="project" value="UniProtKB-KW"/>
</dbReference>
<organism evidence="11 12">
    <name type="scientific">Oryzisolibacter propanilivorax</name>
    <dbReference type="NCBI Taxonomy" id="1527607"/>
    <lineage>
        <taxon>Bacteria</taxon>
        <taxon>Pseudomonadati</taxon>
        <taxon>Pseudomonadota</taxon>
        <taxon>Betaproteobacteria</taxon>
        <taxon>Burkholderiales</taxon>
        <taxon>Comamonadaceae</taxon>
        <taxon>Oryzisolibacter</taxon>
    </lineage>
</organism>
<dbReference type="GO" id="GO:0032259">
    <property type="term" value="P:methylation"/>
    <property type="evidence" value="ECO:0007669"/>
    <property type="project" value="UniProtKB-KW"/>
</dbReference>
<dbReference type="Gene3D" id="3.30.9.10">
    <property type="entry name" value="D-Amino Acid Oxidase, subunit A, domain 2"/>
    <property type="match status" value="1"/>
</dbReference>
<evidence type="ECO:0000256" key="3">
    <source>
        <dbReference type="ARBA" id="ARBA00022630"/>
    </source>
</evidence>
<dbReference type="Gene3D" id="3.50.50.60">
    <property type="entry name" value="FAD/NAD(P)-binding domain"/>
    <property type="match status" value="1"/>
</dbReference>
<evidence type="ECO:0000256" key="4">
    <source>
        <dbReference type="ARBA" id="ARBA00022679"/>
    </source>
</evidence>
<evidence type="ECO:0000256" key="5">
    <source>
        <dbReference type="ARBA" id="ARBA00022691"/>
    </source>
</evidence>
<keyword evidence="1" id="KW-0963">Cytoplasm</keyword>
<dbReference type="Pfam" id="PF01266">
    <property type="entry name" value="DAO"/>
    <property type="match status" value="1"/>
</dbReference>
<protein>
    <submittedName>
        <fullName evidence="11">tRNA 5-methylaminomethyl-2-thiouridine biosynthesis bifunctional protein</fullName>
    </submittedName>
</protein>
<dbReference type="Proteomes" id="UP000198552">
    <property type="component" value="Unassembled WGS sequence"/>
</dbReference>
<dbReference type="InterPro" id="IPR036188">
    <property type="entry name" value="FAD/NAD-bd_sf"/>
</dbReference>
<evidence type="ECO:0000256" key="1">
    <source>
        <dbReference type="ARBA" id="ARBA00022490"/>
    </source>
</evidence>
<evidence type="ECO:0000259" key="10">
    <source>
        <dbReference type="Pfam" id="PF01266"/>
    </source>
</evidence>
<keyword evidence="4" id="KW-0808">Transferase</keyword>
<evidence type="ECO:0000256" key="7">
    <source>
        <dbReference type="ARBA" id="ARBA00022827"/>
    </source>
</evidence>
<dbReference type="GO" id="GO:0005737">
    <property type="term" value="C:cytoplasm"/>
    <property type="evidence" value="ECO:0007669"/>
    <property type="project" value="TreeGrafter"/>
</dbReference>
<dbReference type="GO" id="GO:0016491">
    <property type="term" value="F:oxidoreductase activity"/>
    <property type="evidence" value="ECO:0007669"/>
    <property type="project" value="UniProtKB-KW"/>
</dbReference>
<evidence type="ECO:0000313" key="12">
    <source>
        <dbReference type="Proteomes" id="UP000198552"/>
    </source>
</evidence>
<sequence>MSGGMQRPGDALPSGWAGLAQWRVLDVGSDSGERFLAAWAAWRADPRRPRLLHWLACREAPQDPARLLRAMPQDSPLQPLAQALAAGMRGLLPGVHRFSFDDGRVLLTLYLGALQPLLRQQQPVADAIHLHAGDAGSAQQLADPRLCKALARCARRGTRLLAEGLPAQAAAALQGSGFALAQAGADGACGVPALQAVFDPPWQPRAGQPPLPDVALPPGRAPGECLVIGAGLAGAAVATSLARRGWRVTVLDAAEAPAAGASGLPAGVFASHVSPDDSLLSRLSRAGVRCTLQALAQLLPDGRGTLWDDGGVLEHDPDAPPRLAWTQGPGLDWSRPASADALRANGLAPDAPACWHPLGGWVRPAQLVRRLLAEPGIRWQGGARVERLQRARNGAWQALDTAGALLAQGELAVVCAGPASAGVAGTPLSLQLLRGQIAWGLHGPAPAHPVAALPIEVTASRQHAAALPCPLFPPQPVNGHGNLVPRVPLDLAQGAPGWVLGSTFERDQGVLPVSAADRQAGLAHNLDQLRMLLPPLARALAPGFAQAGTDAGVDAPADPAAPCTSHTQRSASAPVHTWAAVRCTAPDRLPLVGPVDAQAQPGLWLSTAMGARGLTLALLCGELLAARLHGEPLPLEARLARALGSERLAEIPAKQPRGPDRI</sequence>
<dbReference type="STRING" id="1527607.SAMN05428957_10942"/>
<name>A0A1G9ULV9_9BURK</name>
<evidence type="ECO:0000256" key="8">
    <source>
        <dbReference type="ARBA" id="ARBA00023002"/>
    </source>
</evidence>
<keyword evidence="8" id="KW-0560">Oxidoreductase</keyword>
<dbReference type="SUPFAM" id="SSF51905">
    <property type="entry name" value="FAD/NAD(P)-binding domain"/>
    <property type="match status" value="1"/>
</dbReference>
<keyword evidence="6" id="KW-0819">tRNA processing</keyword>
<evidence type="ECO:0000256" key="9">
    <source>
        <dbReference type="ARBA" id="ARBA00023268"/>
    </source>
</evidence>
<keyword evidence="7" id="KW-0274">FAD</keyword>
<accession>A0A1G9ULV9</accession>
<gene>
    <name evidence="11" type="ORF">SAMN05428957_10942</name>
</gene>
<evidence type="ECO:0000256" key="6">
    <source>
        <dbReference type="ARBA" id="ARBA00022694"/>
    </source>
</evidence>
<evidence type="ECO:0000256" key="2">
    <source>
        <dbReference type="ARBA" id="ARBA00022603"/>
    </source>
</evidence>
<keyword evidence="2" id="KW-0489">Methyltransferase</keyword>
<keyword evidence="5" id="KW-0949">S-adenosyl-L-methionine</keyword>
<keyword evidence="9" id="KW-0511">Multifunctional enzyme</keyword>
<proteinExistence type="predicted"/>
<dbReference type="GO" id="GO:0008168">
    <property type="term" value="F:methyltransferase activity"/>
    <property type="evidence" value="ECO:0007669"/>
    <property type="project" value="UniProtKB-KW"/>
</dbReference>